<evidence type="ECO:0000313" key="3">
    <source>
        <dbReference type="Proteomes" id="UP001175211"/>
    </source>
</evidence>
<dbReference type="Proteomes" id="UP001175211">
    <property type="component" value="Unassembled WGS sequence"/>
</dbReference>
<organism evidence="2 3">
    <name type="scientific">Armillaria tabescens</name>
    <name type="common">Ringless honey mushroom</name>
    <name type="synonym">Agaricus tabescens</name>
    <dbReference type="NCBI Taxonomy" id="1929756"/>
    <lineage>
        <taxon>Eukaryota</taxon>
        <taxon>Fungi</taxon>
        <taxon>Dikarya</taxon>
        <taxon>Basidiomycota</taxon>
        <taxon>Agaricomycotina</taxon>
        <taxon>Agaricomycetes</taxon>
        <taxon>Agaricomycetidae</taxon>
        <taxon>Agaricales</taxon>
        <taxon>Marasmiineae</taxon>
        <taxon>Physalacriaceae</taxon>
        <taxon>Desarmillaria</taxon>
    </lineage>
</organism>
<proteinExistence type="predicted"/>
<keyword evidence="3" id="KW-1185">Reference proteome</keyword>
<protein>
    <recommendedName>
        <fullName evidence="1">DUF4470 domain-containing protein</fullName>
    </recommendedName>
</protein>
<dbReference type="RefSeq" id="XP_060324877.1">
    <property type="nucleotide sequence ID" value="XM_060478243.1"/>
</dbReference>
<reference evidence="2" key="1">
    <citation type="submission" date="2023-06" db="EMBL/GenBank/DDBJ databases">
        <authorList>
            <consortium name="Lawrence Berkeley National Laboratory"/>
            <person name="Ahrendt S."/>
            <person name="Sahu N."/>
            <person name="Indic B."/>
            <person name="Wong-Bajracharya J."/>
            <person name="Merenyi Z."/>
            <person name="Ke H.-M."/>
            <person name="Monk M."/>
            <person name="Kocsube S."/>
            <person name="Drula E."/>
            <person name="Lipzen A."/>
            <person name="Balint B."/>
            <person name="Henrissat B."/>
            <person name="Andreopoulos B."/>
            <person name="Martin F.M."/>
            <person name="Harder C.B."/>
            <person name="Rigling D."/>
            <person name="Ford K.L."/>
            <person name="Foster G.D."/>
            <person name="Pangilinan J."/>
            <person name="Papanicolaou A."/>
            <person name="Barry K."/>
            <person name="LaButti K."/>
            <person name="Viragh M."/>
            <person name="Koriabine M."/>
            <person name="Yan M."/>
            <person name="Riley R."/>
            <person name="Champramary S."/>
            <person name="Plett K.L."/>
            <person name="Tsai I.J."/>
            <person name="Slot J."/>
            <person name="Sipos G."/>
            <person name="Plett J."/>
            <person name="Nagy L.G."/>
            <person name="Grigoriev I.V."/>
        </authorList>
    </citation>
    <scope>NUCLEOTIDE SEQUENCE</scope>
    <source>
        <strain evidence="2">CCBAS 213</strain>
    </source>
</reference>
<gene>
    <name evidence="2" type="ORF">EV420DRAFT_1649021</name>
</gene>
<dbReference type="InterPro" id="IPR027974">
    <property type="entry name" value="DUF4470"/>
</dbReference>
<sequence>MSHPATWPNAFFYPIGNTPPICLTQDLPPNIPADILLLGCGDPRSILYTCFADLGAPRRKIDATCCDIESAVLARNVLLLTLLADDESATLSNNIWEIFYHFYLDKPSLDLLSDQCQKLIDLTKSFDVWNQSKYGAFLRFCTHTTLSELRSYWERYLGANRLSVQGKQRLRTQFKNGMDTTAKISERGLMYAACRSAVPLWQEIGKVAPNHYKSYWKSGVMCTSSVASSSPLPYVNPTFVYSSKGHIFNVHYGTDPILSFHLAATMPAVSGNHDRPTTAETVVIGAKLQFKEWSNAFRRSLAQSSLTVRFFTGDVIHFCHALRSLSRTGHRTTGIHISVWRGEMITFDEADYDITVPSTAPIVFNVIDTSNPSRSCWIVERPLRSHTALAA</sequence>
<dbReference type="Pfam" id="PF14737">
    <property type="entry name" value="DUF4470"/>
    <property type="match status" value="1"/>
</dbReference>
<comment type="caution">
    <text evidence="2">The sequence shown here is derived from an EMBL/GenBank/DDBJ whole genome shotgun (WGS) entry which is preliminary data.</text>
</comment>
<dbReference type="GeneID" id="85361791"/>
<feature type="domain" description="DUF4470" evidence="1">
    <location>
        <begin position="14"/>
        <end position="104"/>
    </location>
</feature>
<dbReference type="EMBL" id="JAUEPS010000056">
    <property type="protein sequence ID" value="KAK0443910.1"/>
    <property type="molecule type" value="Genomic_DNA"/>
</dbReference>
<evidence type="ECO:0000259" key="1">
    <source>
        <dbReference type="Pfam" id="PF14737"/>
    </source>
</evidence>
<accession>A0AA39JL24</accession>
<evidence type="ECO:0000313" key="2">
    <source>
        <dbReference type="EMBL" id="KAK0443910.1"/>
    </source>
</evidence>
<name>A0AA39JL24_ARMTA</name>
<dbReference type="AlphaFoldDB" id="A0AA39JL24"/>